<proteinExistence type="inferred from homology"/>
<dbReference type="SUPFAM" id="SSF56349">
    <property type="entry name" value="DNA breaking-rejoining enzymes"/>
    <property type="match status" value="1"/>
</dbReference>
<dbReference type="InterPro" id="IPR002104">
    <property type="entry name" value="Integrase_catalytic"/>
</dbReference>
<comment type="similarity">
    <text evidence="1">Belongs to the 'phage' integrase family.</text>
</comment>
<accession>A0ABP9E9H9</accession>
<dbReference type="InterPro" id="IPR013762">
    <property type="entry name" value="Integrase-like_cat_sf"/>
</dbReference>
<dbReference type="Gene3D" id="3.30.160.390">
    <property type="entry name" value="Integrase, DNA-binding domain"/>
    <property type="match status" value="1"/>
</dbReference>
<dbReference type="Pfam" id="PF00589">
    <property type="entry name" value="Phage_integrase"/>
    <property type="match status" value="1"/>
</dbReference>
<keyword evidence="7" id="KW-1185">Reference proteome</keyword>
<dbReference type="EMBL" id="BAABJZ010000002">
    <property type="protein sequence ID" value="GAA4871802.1"/>
    <property type="molecule type" value="Genomic_DNA"/>
</dbReference>
<evidence type="ECO:0000259" key="5">
    <source>
        <dbReference type="PROSITE" id="PS51898"/>
    </source>
</evidence>
<evidence type="ECO:0000256" key="1">
    <source>
        <dbReference type="ARBA" id="ARBA00008857"/>
    </source>
</evidence>
<keyword evidence="2" id="KW-0229">DNA integration</keyword>
<reference evidence="7" key="1">
    <citation type="journal article" date="2019" name="Int. J. Syst. Evol. Microbiol.">
        <title>The Global Catalogue of Microorganisms (GCM) 10K type strain sequencing project: providing services to taxonomists for standard genome sequencing and annotation.</title>
        <authorList>
            <consortium name="The Broad Institute Genomics Platform"/>
            <consortium name="The Broad Institute Genome Sequencing Center for Infectious Disease"/>
            <person name="Wu L."/>
            <person name="Ma J."/>
        </authorList>
    </citation>
    <scope>NUCLEOTIDE SEQUENCE [LARGE SCALE GENOMIC DNA]</scope>
    <source>
        <strain evidence="7">JCM 18401</strain>
    </source>
</reference>
<dbReference type="PANTHER" id="PTHR30629">
    <property type="entry name" value="PROPHAGE INTEGRASE"/>
    <property type="match status" value="1"/>
</dbReference>
<dbReference type="Gene3D" id="1.10.443.10">
    <property type="entry name" value="Intergrase catalytic core"/>
    <property type="match status" value="1"/>
</dbReference>
<comment type="caution">
    <text evidence="6">The sequence shown here is derived from an EMBL/GenBank/DDBJ whole genome shotgun (WGS) entry which is preliminary data.</text>
</comment>
<protein>
    <submittedName>
        <fullName evidence="6">Integrase domain-containing protein</fullName>
    </submittedName>
</protein>
<dbReference type="Pfam" id="PF22022">
    <property type="entry name" value="Phage_int_M"/>
    <property type="match status" value="1"/>
</dbReference>
<keyword evidence="4" id="KW-0233">DNA recombination</keyword>
<evidence type="ECO:0000313" key="6">
    <source>
        <dbReference type="EMBL" id="GAA4871802.1"/>
    </source>
</evidence>
<evidence type="ECO:0000256" key="4">
    <source>
        <dbReference type="ARBA" id="ARBA00023172"/>
    </source>
</evidence>
<dbReference type="Proteomes" id="UP001499988">
    <property type="component" value="Unassembled WGS sequence"/>
</dbReference>
<evidence type="ECO:0000313" key="7">
    <source>
        <dbReference type="Proteomes" id="UP001499988"/>
    </source>
</evidence>
<dbReference type="InterPro" id="IPR010998">
    <property type="entry name" value="Integrase_recombinase_N"/>
</dbReference>
<dbReference type="InterPro" id="IPR011010">
    <property type="entry name" value="DNA_brk_join_enz"/>
</dbReference>
<sequence length="398" mass="44855">MAKITSQLTATEVKNAKAKGKEYALRDGHGLTLRVSPTGSKRWLFNYSKPYTKKRSNMGLGAYPAISLAKARELAADARVLLADNIDPIEHRDAEELRHRQSKVHTLLAVAKEWHKVKATKVSEMQASKIWDRLGLHVFPKLGSRPIREISRMEVIEVLRDLEQAGKLDMLKRLCQNLNQIMTYAANTGYVEGNNLTGIISAFKTPKVVNMPTLRPEELPELTSAIYSGRLAEQTRLLIEFQLLTMARPGEAAGARWDEICESQKLWTIPAKRMKMRRVHKVPLSAQALVILARMKQISGKHEYVFPKRGDPLGHASSQTANQALKRLGFAKRLVSHGMRSIASTTLNEQGFASDLVEVALAHLDSNDVRAAYNRAEYLDRRRVMMEWWGQYVATAYS</sequence>
<organism evidence="6 7">
    <name type="scientific">Ferrimonas pelagia</name>
    <dbReference type="NCBI Taxonomy" id="1177826"/>
    <lineage>
        <taxon>Bacteria</taxon>
        <taxon>Pseudomonadati</taxon>
        <taxon>Pseudomonadota</taxon>
        <taxon>Gammaproteobacteria</taxon>
        <taxon>Alteromonadales</taxon>
        <taxon>Ferrimonadaceae</taxon>
        <taxon>Ferrimonas</taxon>
    </lineage>
</organism>
<keyword evidence="3" id="KW-0238">DNA-binding</keyword>
<evidence type="ECO:0000256" key="2">
    <source>
        <dbReference type="ARBA" id="ARBA00022908"/>
    </source>
</evidence>
<name>A0ABP9E9H9_9GAMM</name>
<dbReference type="InterPro" id="IPR050808">
    <property type="entry name" value="Phage_Integrase"/>
</dbReference>
<dbReference type="InterPro" id="IPR025166">
    <property type="entry name" value="Integrase_DNA_bind_dom"/>
</dbReference>
<dbReference type="InterPro" id="IPR053876">
    <property type="entry name" value="Phage_int_M"/>
</dbReference>
<dbReference type="Gene3D" id="1.10.150.130">
    <property type="match status" value="1"/>
</dbReference>
<gene>
    <name evidence="6" type="ORF">GCM10023333_00780</name>
</gene>
<evidence type="ECO:0000256" key="3">
    <source>
        <dbReference type="ARBA" id="ARBA00023125"/>
    </source>
</evidence>
<feature type="domain" description="Tyr recombinase" evidence="5">
    <location>
        <begin position="209"/>
        <end position="386"/>
    </location>
</feature>
<dbReference type="CDD" id="cd00801">
    <property type="entry name" value="INT_P4_C"/>
    <property type="match status" value="1"/>
</dbReference>
<dbReference type="PANTHER" id="PTHR30629:SF6">
    <property type="entry name" value="PROPHAGE INTEGRASE INTA-RELATED"/>
    <property type="match status" value="1"/>
</dbReference>
<dbReference type="Pfam" id="PF13356">
    <property type="entry name" value="Arm-DNA-bind_3"/>
    <property type="match status" value="1"/>
</dbReference>
<dbReference type="PROSITE" id="PS51898">
    <property type="entry name" value="TYR_RECOMBINASE"/>
    <property type="match status" value="1"/>
</dbReference>
<dbReference type="InterPro" id="IPR038488">
    <property type="entry name" value="Integrase_DNA-bd_sf"/>
</dbReference>
<dbReference type="RefSeq" id="WP_345332132.1">
    <property type="nucleotide sequence ID" value="NZ_BAABJZ010000002.1"/>
</dbReference>